<feature type="transmembrane region" description="Helical" evidence="2">
    <location>
        <begin position="83"/>
        <end position="101"/>
    </location>
</feature>
<feature type="transmembrane region" description="Helical" evidence="2">
    <location>
        <begin position="243"/>
        <end position="266"/>
    </location>
</feature>
<feature type="compositionally biased region" description="Polar residues" evidence="1">
    <location>
        <begin position="291"/>
        <end position="336"/>
    </location>
</feature>
<evidence type="ECO:0000256" key="1">
    <source>
        <dbReference type="SAM" id="MobiDB-lite"/>
    </source>
</evidence>
<gene>
    <name evidence="3" type="ORF">CPB84DRAFT_1789663</name>
</gene>
<keyword evidence="2" id="KW-0472">Membrane</keyword>
<comment type="caution">
    <text evidence="3">The sequence shown here is derived from an EMBL/GenBank/DDBJ whole genome shotgun (WGS) entry which is preliminary data.</text>
</comment>
<feature type="transmembrane region" description="Helical" evidence="2">
    <location>
        <begin position="48"/>
        <end position="71"/>
    </location>
</feature>
<evidence type="ECO:0000256" key="2">
    <source>
        <dbReference type="SAM" id="Phobius"/>
    </source>
</evidence>
<keyword evidence="4" id="KW-1185">Reference proteome</keyword>
<sequence length="350" mass="39485">MVERHRLVTKRNILTWRSWITVLHVGAIISSFFRLYRQRKVSKLWLDDYFAALALAAEFVLFPALWLLGVAVYHKVHVSREVVISQIVASWIVNSVFWILLWSTRISFALSTARFTPPGTFLYKSAIALSGIFFGILVACTSYMTVKRAKMYSIWSKEAPYQCILPSWIPELLTFDFFADISLVIIPACAFWGGLKLDYTARRLIQACFAATSLTAAWNIIYTSHSTCTGSCNSLMLIIFQPYILGPISLLVCNMLIVVTSLYRLFRDESKPVVAMPSASNVAPGPLPNNEELQGSAHTISPLTHPNRSGRQESNWTESPNQLDLTVPSTAWTDLNTPEDIEMQTRHSRP</sequence>
<name>A0A9P5NEM1_GYMJU</name>
<keyword evidence="2" id="KW-0812">Transmembrane</keyword>
<dbReference type="OrthoDB" id="3229610at2759"/>
<proteinExistence type="predicted"/>
<dbReference type="AlphaFoldDB" id="A0A9P5NEM1"/>
<protein>
    <submittedName>
        <fullName evidence="3">Uncharacterized protein</fullName>
    </submittedName>
</protein>
<feature type="transmembrane region" description="Helical" evidence="2">
    <location>
        <begin position="16"/>
        <end position="36"/>
    </location>
</feature>
<evidence type="ECO:0000313" key="3">
    <source>
        <dbReference type="EMBL" id="KAF8883897.1"/>
    </source>
</evidence>
<evidence type="ECO:0000313" key="4">
    <source>
        <dbReference type="Proteomes" id="UP000724874"/>
    </source>
</evidence>
<feature type="transmembrane region" description="Helical" evidence="2">
    <location>
        <begin position="204"/>
        <end position="223"/>
    </location>
</feature>
<feature type="transmembrane region" description="Helical" evidence="2">
    <location>
        <begin position="121"/>
        <end position="146"/>
    </location>
</feature>
<feature type="region of interest" description="Disordered" evidence="1">
    <location>
        <begin position="277"/>
        <end position="350"/>
    </location>
</feature>
<accession>A0A9P5NEM1</accession>
<keyword evidence="2" id="KW-1133">Transmembrane helix</keyword>
<dbReference type="Proteomes" id="UP000724874">
    <property type="component" value="Unassembled WGS sequence"/>
</dbReference>
<organism evidence="3 4">
    <name type="scientific">Gymnopilus junonius</name>
    <name type="common">Spectacular rustgill mushroom</name>
    <name type="synonym">Gymnopilus spectabilis subsp. junonius</name>
    <dbReference type="NCBI Taxonomy" id="109634"/>
    <lineage>
        <taxon>Eukaryota</taxon>
        <taxon>Fungi</taxon>
        <taxon>Dikarya</taxon>
        <taxon>Basidiomycota</taxon>
        <taxon>Agaricomycotina</taxon>
        <taxon>Agaricomycetes</taxon>
        <taxon>Agaricomycetidae</taxon>
        <taxon>Agaricales</taxon>
        <taxon>Agaricineae</taxon>
        <taxon>Hymenogastraceae</taxon>
        <taxon>Gymnopilus</taxon>
    </lineage>
</organism>
<dbReference type="EMBL" id="JADNYJ010000112">
    <property type="protein sequence ID" value="KAF8883897.1"/>
    <property type="molecule type" value="Genomic_DNA"/>
</dbReference>
<reference evidence="3" key="1">
    <citation type="submission" date="2020-11" db="EMBL/GenBank/DDBJ databases">
        <authorList>
            <consortium name="DOE Joint Genome Institute"/>
            <person name="Ahrendt S."/>
            <person name="Riley R."/>
            <person name="Andreopoulos W."/>
            <person name="LaButti K."/>
            <person name="Pangilinan J."/>
            <person name="Ruiz-duenas F.J."/>
            <person name="Barrasa J.M."/>
            <person name="Sanchez-Garcia M."/>
            <person name="Camarero S."/>
            <person name="Miyauchi S."/>
            <person name="Serrano A."/>
            <person name="Linde D."/>
            <person name="Babiker R."/>
            <person name="Drula E."/>
            <person name="Ayuso-Fernandez I."/>
            <person name="Pacheco R."/>
            <person name="Padilla G."/>
            <person name="Ferreira P."/>
            <person name="Barriuso J."/>
            <person name="Kellner H."/>
            <person name="Castanera R."/>
            <person name="Alfaro M."/>
            <person name="Ramirez L."/>
            <person name="Pisabarro A.G."/>
            <person name="Kuo A."/>
            <person name="Tritt A."/>
            <person name="Lipzen A."/>
            <person name="He G."/>
            <person name="Yan M."/>
            <person name="Ng V."/>
            <person name="Cullen D."/>
            <person name="Martin F."/>
            <person name="Rosso M.-N."/>
            <person name="Henrissat B."/>
            <person name="Hibbett D."/>
            <person name="Martinez A.T."/>
            <person name="Grigoriev I.V."/>
        </authorList>
    </citation>
    <scope>NUCLEOTIDE SEQUENCE</scope>
    <source>
        <strain evidence="3">AH 44721</strain>
    </source>
</reference>